<dbReference type="Gene3D" id="3.40.30.10">
    <property type="entry name" value="Glutaredoxin"/>
    <property type="match status" value="1"/>
</dbReference>
<reference evidence="8" key="1">
    <citation type="submission" date="2016-12" db="EMBL/GenBank/DDBJ databases">
        <authorList>
            <person name="Rodrigo-Torres L."/>
            <person name="Arahal R.D."/>
            <person name="Lucena T."/>
        </authorList>
    </citation>
    <scope>NUCLEOTIDE SEQUENCE [LARGE SCALE GENOMIC DNA]</scope>
</reference>
<dbReference type="InterPro" id="IPR010987">
    <property type="entry name" value="Glutathione-S-Trfase_C-like"/>
</dbReference>
<dbReference type="CDD" id="cd03189">
    <property type="entry name" value="GST_C_GTT1_like"/>
    <property type="match status" value="1"/>
</dbReference>
<evidence type="ECO:0000313" key="8">
    <source>
        <dbReference type="Proteomes" id="UP000184600"/>
    </source>
</evidence>
<evidence type="ECO:0000256" key="1">
    <source>
        <dbReference type="ARBA" id="ARBA00012452"/>
    </source>
</evidence>
<dbReference type="SFLD" id="SFLDG01150">
    <property type="entry name" value="Main.1:_Beta-like"/>
    <property type="match status" value="1"/>
</dbReference>
<dbReference type="InterPro" id="IPR040079">
    <property type="entry name" value="Glutathione_S-Trfase"/>
</dbReference>
<keyword evidence="2 7" id="KW-0808">Transferase</keyword>
<evidence type="ECO:0000313" key="7">
    <source>
        <dbReference type="EMBL" id="SHO57678.1"/>
    </source>
</evidence>
<dbReference type="RefSeq" id="WP_073584849.1">
    <property type="nucleotide sequence ID" value="NZ_AP024897.1"/>
</dbReference>
<dbReference type="EC" id="2.5.1.18" evidence="1"/>
<dbReference type="PANTHER" id="PTHR44051">
    <property type="entry name" value="GLUTATHIONE S-TRANSFERASE-RELATED"/>
    <property type="match status" value="1"/>
</dbReference>
<dbReference type="GO" id="GO:0005737">
    <property type="term" value="C:cytoplasm"/>
    <property type="evidence" value="ECO:0007669"/>
    <property type="project" value="UniProtKB-ARBA"/>
</dbReference>
<dbReference type="PROSITE" id="PS50404">
    <property type="entry name" value="GST_NTER"/>
    <property type="match status" value="1"/>
</dbReference>
<dbReference type="SUPFAM" id="SSF52833">
    <property type="entry name" value="Thioredoxin-like"/>
    <property type="match status" value="1"/>
</dbReference>
<evidence type="ECO:0000259" key="5">
    <source>
        <dbReference type="PROSITE" id="PS50404"/>
    </source>
</evidence>
<dbReference type="Gene3D" id="1.20.1050.10">
    <property type="match status" value="1"/>
</dbReference>
<protein>
    <recommendedName>
        <fullName evidence="1">glutathione transferase</fullName>
        <ecNumber evidence="1">2.5.1.18</ecNumber>
    </recommendedName>
</protein>
<evidence type="ECO:0000256" key="2">
    <source>
        <dbReference type="ARBA" id="ARBA00022679"/>
    </source>
</evidence>
<comment type="similarity">
    <text evidence="4">Belongs to the GST superfamily.</text>
</comment>
<evidence type="ECO:0000256" key="3">
    <source>
        <dbReference type="ARBA" id="ARBA00047960"/>
    </source>
</evidence>
<dbReference type="AlphaFoldDB" id="A0A1M7YYG4"/>
<dbReference type="Pfam" id="PF00043">
    <property type="entry name" value="GST_C"/>
    <property type="match status" value="1"/>
</dbReference>
<dbReference type="CDD" id="cd03046">
    <property type="entry name" value="GST_N_GTT1_like"/>
    <property type="match status" value="1"/>
</dbReference>
<dbReference type="SFLD" id="SFLDS00019">
    <property type="entry name" value="Glutathione_Transferase_(cytos"/>
    <property type="match status" value="1"/>
</dbReference>
<feature type="domain" description="GST C-terminal" evidence="6">
    <location>
        <begin position="87"/>
        <end position="214"/>
    </location>
</feature>
<dbReference type="Proteomes" id="UP000184600">
    <property type="component" value="Unassembled WGS sequence"/>
</dbReference>
<dbReference type="EMBL" id="FRFG01000046">
    <property type="protein sequence ID" value="SHO57678.1"/>
    <property type="molecule type" value="Genomic_DNA"/>
</dbReference>
<name>A0A1M7YYG4_9VIBR</name>
<evidence type="ECO:0000256" key="4">
    <source>
        <dbReference type="RuleBase" id="RU003494"/>
    </source>
</evidence>
<dbReference type="SUPFAM" id="SSF47616">
    <property type="entry name" value="GST C-terminal domain-like"/>
    <property type="match status" value="1"/>
</dbReference>
<feature type="domain" description="GST N-terminal" evidence="5">
    <location>
        <begin position="1"/>
        <end position="81"/>
    </location>
</feature>
<dbReference type="GO" id="GO:0004601">
    <property type="term" value="F:peroxidase activity"/>
    <property type="evidence" value="ECO:0007669"/>
    <property type="project" value="UniProtKB-ARBA"/>
</dbReference>
<dbReference type="InterPro" id="IPR036282">
    <property type="entry name" value="Glutathione-S-Trfase_C_sf"/>
</dbReference>
<dbReference type="InterPro" id="IPR004046">
    <property type="entry name" value="GST_C"/>
</dbReference>
<keyword evidence="8" id="KW-1185">Reference proteome</keyword>
<dbReference type="Pfam" id="PF02798">
    <property type="entry name" value="GST_N"/>
    <property type="match status" value="1"/>
</dbReference>
<dbReference type="OrthoDB" id="9810080at2"/>
<dbReference type="InterPro" id="IPR004045">
    <property type="entry name" value="Glutathione_S-Trfase_N"/>
</dbReference>
<dbReference type="PROSITE" id="PS50405">
    <property type="entry name" value="GST_CTER"/>
    <property type="match status" value="1"/>
</dbReference>
<dbReference type="SFLD" id="SFLDG00358">
    <property type="entry name" value="Main_(cytGST)"/>
    <property type="match status" value="1"/>
</dbReference>
<accession>A0A1M7YYG4</accession>
<dbReference type="PANTHER" id="PTHR44051:SF9">
    <property type="entry name" value="GLUTATHIONE S-TRANSFERASE 1"/>
    <property type="match status" value="1"/>
</dbReference>
<dbReference type="FunFam" id="3.40.30.10:FF:000156">
    <property type="entry name" value="Glutathione S-transferase 1"/>
    <property type="match status" value="1"/>
</dbReference>
<gene>
    <name evidence="7" type="ORF">VQ7734_03448</name>
</gene>
<dbReference type="InterPro" id="IPR036249">
    <property type="entry name" value="Thioredoxin-like_sf"/>
</dbReference>
<dbReference type="STRING" id="1117707.VQ7734_03448"/>
<organism evidence="7 8">
    <name type="scientific">Vibrio quintilis</name>
    <dbReference type="NCBI Taxonomy" id="1117707"/>
    <lineage>
        <taxon>Bacteria</taxon>
        <taxon>Pseudomonadati</taxon>
        <taxon>Pseudomonadota</taxon>
        <taxon>Gammaproteobacteria</taxon>
        <taxon>Vibrionales</taxon>
        <taxon>Vibrionaceae</taxon>
        <taxon>Vibrio</taxon>
    </lineage>
</organism>
<evidence type="ECO:0000259" key="6">
    <source>
        <dbReference type="PROSITE" id="PS50405"/>
    </source>
</evidence>
<dbReference type="GO" id="GO:0004364">
    <property type="term" value="F:glutathione transferase activity"/>
    <property type="evidence" value="ECO:0007669"/>
    <property type="project" value="UniProtKB-EC"/>
</dbReference>
<proteinExistence type="inferred from homology"/>
<comment type="catalytic activity">
    <reaction evidence="3">
        <text>RX + glutathione = an S-substituted glutathione + a halide anion + H(+)</text>
        <dbReference type="Rhea" id="RHEA:16437"/>
        <dbReference type="ChEBI" id="CHEBI:15378"/>
        <dbReference type="ChEBI" id="CHEBI:16042"/>
        <dbReference type="ChEBI" id="CHEBI:17792"/>
        <dbReference type="ChEBI" id="CHEBI:57925"/>
        <dbReference type="ChEBI" id="CHEBI:90779"/>
        <dbReference type="EC" id="2.5.1.18"/>
    </reaction>
</comment>
<sequence length="214" mass="24800">MIYVHHLEKSRSNRIVWLLEESGAEYQVVFYQRDPKTSGAPDTLKKVYPLGVSPVITDGEVTVAESGAIIEYILDHYDPEQRFRPVSGQALLDYRYWMHFAEGSLMPLLVMQLILSKSRKRVPFFIRPVIGKFIDALCQNFILPRLKPQLQLIDDFLARNHWFAGEQMSGADFQMFLALQLAEIQTDISAFSHIQRYMQEVKALPGYQRAEKQF</sequence>